<keyword evidence="11" id="KW-1185">Reference proteome</keyword>
<evidence type="ECO:0000256" key="8">
    <source>
        <dbReference type="SAM" id="Phobius"/>
    </source>
</evidence>
<dbReference type="AlphaFoldDB" id="A0A8S3PS50"/>
<feature type="transmembrane region" description="Helical" evidence="8">
    <location>
        <begin position="278"/>
        <end position="306"/>
    </location>
</feature>
<sequence>MCCLPRINVSGNEARGLMERTSGSTTLGNTTIKVMVGDLTQKQADFLVHTCSHNLQLNHTAGLSTAVLKAAGQAIQNEINDSFDGTLKNGEFVVTNGYDLRYKKMTNHTNTTFNLMTPPSSARVYIIAPFAIITIVINVIFFVLGIKKLENRAHNMLIISLCGGNCLHGISLLMLTFINRMGFNFGASCISQITIYLISTSVTLTLALMICIERFVSVRLNNFGTLNRRDGWKKYLTIISLLLTTGYVIVCMVAKPRIATHRNICYLQVFYNTADYQIVVGLLSGLFVTLTFTITTLYMIILYLVFKIRINETKVAPIGNSNSETDTSQTEKRNKHLKDIDHGRDCIEFSSTSLGDFRANQRFTNPDRCAEAAIQLQIKKSPVKYQNFMLECDEEVSSNHLERTLRHDIGRPHLKQHNKTKNKESMKTTDNFRHNEQSAIDTSTHCVAQEEAVFTKNKESMQTTIDFKQNEQSANGTSTHFFAQEEAVHKTNNKESMQTTGNFKHNEQSAIGTSAHFVAQEEADCYTTRRERLPSLKTEKALSLLRGWECRAITTAGYVIGSTLVLRGPMVLCMVFDAFGIQYDNAIRDITAILVALQCLIDPFVYAFRFQAIRKEIQKMICCKKEVTTSNIYIY</sequence>
<keyword evidence="7" id="KW-0807">Transducer</keyword>
<dbReference type="SUPFAM" id="SSF52949">
    <property type="entry name" value="Macro domain-like"/>
    <property type="match status" value="1"/>
</dbReference>
<dbReference type="Proteomes" id="UP000683360">
    <property type="component" value="Unassembled WGS sequence"/>
</dbReference>
<dbReference type="OrthoDB" id="10334950at2759"/>
<feature type="domain" description="G-protein coupled receptors family 1 profile" evidence="9">
    <location>
        <begin position="135"/>
        <end position="606"/>
    </location>
</feature>
<evidence type="ECO:0000256" key="3">
    <source>
        <dbReference type="ARBA" id="ARBA00022989"/>
    </source>
</evidence>
<keyword evidence="4" id="KW-0297">G-protein coupled receptor</keyword>
<evidence type="ECO:0000256" key="6">
    <source>
        <dbReference type="ARBA" id="ARBA00023170"/>
    </source>
</evidence>
<protein>
    <recommendedName>
        <fullName evidence="9">G-protein coupled receptors family 1 profile domain-containing protein</fullName>
    </recommendedName>
</protein>
<dbReference type="InterPro" id="IPR050125">
    <property type="entry name" value="GPCR_opsins"/>
</dbReference>
<keyword evidence="2 8" id="KW-0812">Transmembrane</keyword>
<keyword evidence="3 8" id="KW-1133">Transmembrane helix</keyword>
<dbReference type="InterPro" id="IPR017452">
    <property type="entry name" value="GPCR_Rhodpsn_7TM"/>
</dbReference>
<dbReference type="PROSITE" id="PS50262">
    <property type="entry name" value="G_PROTEIN_RECEP_F1_2"/>
    <property type="match status" value="1"/>
</dbReference>
<feature type="transmembrane region" description="Helical" evidence="8">
    <location>
        <begin position="193"/>
        <end position="216"/>
    </location>
</feature>
<keyword evidence="5 8" id="KW-0472">Membrane</keyword>
<comment type="subcellular location">
    <subcellularLocation>
        <location evidence="1">Membrane</location>
        <topology evidence="1">Multi-pass membrane protein</topology>
    </subcellularLocation>
</comment>
<keyword evidence="6" id="KW-0675">Receptor</keyword>
<dbReference type="CDD" id="cd00637">
    <property type="entry name" value="7tm_classA_rhodopsin-like"/>
    <property type="match status" value="1"/>
</dbReference>
<feature type="transmembrane region" description="Helical" evidence="8">
    <location>
        <begin position="156"/>
        <end position="178"/>
    </location>
</feature>
<comment type="caution">
    <text evidence="10">The sequence shown here is derived from an EMBL/GenBank/DDBJ whole genome shotgun (WGS) entry which is preliminary data.</text>
</comment>
<dbReference type="GO" id="GO:0016020">
    <property type="term" value="C:membrane"/>
    <property type="evidence" value="ECO:0007669"/>
    <property type="project" value="UniProtKB-SubCell"/>
</dbReference>
<name>A0A8S3PS50_MYTED</name>
<feature type="transmembrane region" description="Helical" evidence="8">
    <location>
        <begin position="236"/>
        <end position="258"/>
    </location>
</feature>
<proteinExistence type="predicted"/>
<evidence type="ECO:0000256" key="5">
    <source>
        <dbReference type="ARBA" id="ARBA00023136"/>
    </source>
</evidence>
<dbReference type="PANTHER" id="PTHR24240">
    <property type="entry name" value="OPSIN"/>
    <property type="match status" value="1"/>
</dbReference>
<evidence type="ECO:0000259" key="9">
    <source>
        <dbReference type="PROSITE" id="PS50262"/>
    </source>
</evidence>
<dbReference type="EMBL" id="CAJPWZ010000140">
    <property type="protein sequence ID" value="CAG2186562.1"/>
    <property type="molecule type" value="Genomic_DNA"/>
</dbReference>
<dbReference type="GO" id="GO:0004930">
    <property type="term" value="F:G protein-coupled receptor activity"/>
    <property type="evidence" value="ECO:0007669"/>
    <property type="project" value="UniProtKB-KW"/>
</dbReference>
<accession>A0A8S3PS50</accession>
<evidence type="ECO:0000313" key="11">
    <source>
        <dbReference type="Proteomes" id="UP000683360"/>
    </source>
</evidence>
<evidence type="ECO:0000256" key="2">
    <source>
        <dbReference type="ARBA" id="ARBA00022692"/>
    </source>
</evidence>
<dbReference type="InterPro" id="IPR043472">
    <property type="entry name" value="Macro_dom-like"/>
</dbReference>
<evidence type="ECO:0000256" key="4">
    <source>
        <dbReference type="ARBA" id="ARBA00023040"/>
    </source>
</evidence>
<gene>
    <name evidence="10" type="ORF">MEDL_2106</name>
</gene>
<dbReference type="SUPFAM" id="SSF81321">
    <property type="entry name" value="Family A G protein-coupled receptor-like"/>
    <property type="match status" value="1"/>
</dbReference>
<organism evidence="10 11">
    <name type="scientific">Mytilus edulis</name>
    <name type="common">Blue mussel</name>
    <dbReference type="NCBI Taxonomy" id="6550"/>
    <lineage>
        <taxon>Eukaryota</taxon>
        <taxon>Metazoa</taxon>
        <taxon>Spiralia</taxon>
        <taxon>Lophotrochozoa</taxon>
        <taxon>Mollusca</taxon>
        <taxon>Bivalvia</taxon>
        <taxon>Autobranchia</taxon>
        <taxon>Pteriomorphia</taxon>
        <taxon>Mytilida</taxon>
        <taxon>Mytiloidea</taxon>
        <taxon>Mytilidae</taxon>
        <taxon>Mytilinae</taxon>
        <taxon>Mytilus</taxon>
    </lineage>
</organism>
<evidence type="ECO:0000256" key="1">
    <source>
        <dbReference type="ARBA" id="ARBA00004141"/>
    </source>
</evidence>
<dbReference type="PROSITE" id="PS00237">
    <property type="entry name" value="G_PROTEIN_RECEP_F1_1"/>
    <property type="match status" value="1"/>
</dbReference>
<feature type="transmembrane region" description="Helical" evidence="8">
    <location>
        <begin position="124"/>
        <end position="144"/>
    </location>
</feature>
<evidence type="ECO:0000313" key="10">
    <source>
        <dbReference type="EMBL" id="CAG2186562.1"/>
    </source>
</evidence>
<dbReference type="InterPro" id="IPR000276">
    <property type="entry name" value="GPCR_Rhodpsn"/>
</dbReference>
<evidence type="ECO:0000256" key="7">
    <source>
        <dbReference type="ARBA" id="ARBA00023224"/>
    </source>
</evidence>
<reference evidence="10" key="1">
    <citation type="submission" date="2021-03" db="EMBL/GenBank/DDBJ databases">
        <authorList>
            <person name="Bekaert M."/>
        </authorList>
    </citation>
    <scope>NUCLEOTIDE SEQUENCE</scope>
</reference>
<dbReference type="Gene3D" id="3.40.220.10">
    <property type="entry name" value="Leucine Aminopeptidase, subunit E, domain 1"/>
    <property type="match status" value="1"/>
</dbReference>
<dbReference type="Gene3D" id="1.20.1070.10">
    <property type="entry name" value="Rhodopsin 7-helix transmembrane proteins"/>
    <property type="match status" value="2"/>
</dbReference>